<keyword evidence="7" id="KW-1185">Reference proteome</keyword>
<organism evidence="6 7">
    <name type="scientific">Kordiimonas lacus</name>
    <dbReference type="NCBI Taxonomy" id="637679"/>
    <lineage>
        <taxon>Bacteria</taxon>
        <taxon>Pseudomonadati</taxon>
        <taxon>Pseudomonadota</taxon>
        <taxon>Alphaproteobacteria</taxon>
        <taxon>Kordiimonadales</taxon>
        <taxon>Kordiimonadaceae</taxon>
        <taxon>Kordiimonas</taxon>
    </lineage>
</organism>
<evidence type="ECO:0000313" key="6">
    <source>
        <dbReference type="EMBL" id="SDE03095.1"/>
    </source>
</evidence>
<dbReference type="Proteomes" id="UP000183685">
    <property type="component" value="Unassembled WGS sequence"/>
</dbReference>
<keyword evidence="3" id="KW-0238">DNA-binding</keyword>
<dbReference type="GO" id="GO:0006351">
    <property type="term" value="P:DNA-templated transcription"/>
    <property type="evidence" value="ECO:0007669"/>
    <property type="project" value="TreeGrafter"/>
</dbReference>
<evidence type="ECO:0000256" key="1">
    <source>
        <dbReference type="ARBA" id="ARBA00009437"/>
    </source>
</evidence>
<dbReference type="GO" id="GO:0003700">
    <property type="term" value="F:DNA-binding transcription factor activity"/>
    <property type="evidence" value="ECO:0007669"/>
    <property type="project" value="InterPro"/>
</dbReference>
<feature type="domain" description="HTH lysR-type" evidence="5">
    <location>
        <begin position="5"/>
        <end position="62"/>
    </location>
</feature>
<dbReference type="FunFam" id="1.10.10.10:FF:000038">
    <property type="entry name" value="Glycine cleavage system transcriptional activator"/>
    <property type="match status" value="1"/>
</dbReference>
<dbReference type="SUPFAM" id="SSF46785">
    <property type="entry name" value="Winged helix' DNA-binding domain"/>
    <property type="match status" value="1"/>
</dbReference>
<dbReference type="InterPro" id="IPR058163">
    <property type="entry name" value="LysR-type_TF_proteobact-type"/>
</dbReference>
<dbReference type="AlphaFoldDB" id="A0A1G6ZMP7"/>
<dbReference type="STRING" id="637679.GCA_001550055_02003"/>
<evidence type="ECO:0000256" key="3">
    <source>
        <dbReference type="ARBA" id="ARBA00023125"/>
    </source>
</evidence>
<dbReference type="PANTHER" id="PTHR30537:SF26">
    <property type="entry name" value="GLYCINE CLEAVAGE SYSTEM TRANSCRIPTIONAL ACTIVATOR"/>
    <property type="match status" value="1"/>
</dbReference>
<dbReference type="PROSITE" id="PS50931">
    <property type="entry name" value="HTH_LYSR"/>
    <property type="match status" value="1"/>
</dbReference>
<dbReference type="OrthoDB" id="9793571at2"/>
<reference evidence="6 7" key="1">
    <citation type="submission" date="2016-10" db="EMBL/GenBank/DDBJ databases">
        <authorList>
            <person name="de Groot N.N."/>
        </authorList>
    </citation>
    <scope>NUCLEOTIDE SEQUENCE [LARGE SCALE GENOMIC DNA]</scope>
    <source>
        <strain evidence="6 7">CGMCC 1.9109</strain>
    </source>
</reference>
<accession>A0A1G6ZMP7</accession>
<gene>
    <name evidence="6" type="ORF">SAMN04488071_1852</name>
</gene>
<evidence type="ECO:0000256" key="2">
    <source>
        <dbReference type="ARBA" id="ARBA00023015"/>
    </source>
</evidence>
<dbReference type="InterPro" id="IPR036390">
    <property type="entry name" value="WH_DNA-bd_sf"/>
</dbReference>
<dbReference type="Gene3D" id="1.10.10.10">
    <property type="entry name" value="Winged helix-like DNA-binding domain superfamily/Winged helix DNA-binding domain"/>
    <property type="match status" value="1"/>
</dbReference>
<dbReference type="RefSeq" id="WP_068304479.1">
    <property type="nucleotide sequence ID" value="NZ_FNAK01000004.1"/>
</dbReference>
<dbReference type="EMBL" id="FNAK01000004">
    <property type="protein sequence ID" value="SDE03095.1"/>
    <property type="molecule type" value="Genomic_DNA"/>
</dbReference>
<dbReference type="Gene3D" id="3.40.190.10">
    <property type="entry name" value="Periplasmic binding protein-like II"/>
    <property type="match status" value="2"/>
</dbReference>
<dbReference type="InterPro" id="IPR005119">
    <property type="entry name" value="LysR_subst-bd"/>
</dbReference>
<keyword evidence="2" id="KW-0805">Transcription regulation</keyword>
<proteinExistence type="inferred from homology"/>
<evidence type="ECO:0000256" key="4">
    <source>
        <dbReference type="ARBA" id="ARBA00023163"/>
    </source>
</evidence>
<dbReference type="InterPro" id="IPR036388">
    <property type="entry name" value="WH-like_DNA-bd_sf"/>
</dbReference>
<dbReference type="InterPro" id="IPR000847">
    <property type="entry name" value="LysR_HTH_N"/>
</dbReference>
<comment type="similarity">
    <text evidence="1">Belongs to the LysR transcriptional regulatory family.</text>
</comment>
<protein>
    <submittedName>
        <fullName evidence="6">LysR family transcriptional regulator, glycine cleavage system transcriptional activator</fullName>
    </submittedName>
</protein>
<dbReference type="PANTHER" id="PTHR30537">
    <property type="entry name" value="HTH-TYPE TRANSCRIPTIONAL REGULATOR"/>
    <property type="match status" value="1"/>
</dbReference>
<dbReference type="SUPFAM" id="SSF53850">
    <property type="entry name" value="Periplasmic binding protein-like II"/>
    <property type="match status" value="1"/>
</dbReference>
<evidence type="ECO:0000313" key="7">
    <source>
        <dbReference type="Proteomes" id="UP000183685"/>
    </source>
</evidence>
<sequence length="292" mass="32593">MNRLPPLKAMQAFEATARHLSFSRAADELCVTQSAVSHQVRALEEFLGKKLLTRSGKHVSLTYEGDTFYSVLGDCFKRMASVTDHLVGKDRTTLKLMAQTSLASEWLVPRLHEFNALFPEIDTRLDTFVMATTFEASDYDILVGAWPAPEGFVSQKLRDDSWYPVCAPDLYEQLNKADPASLLKYPLYSTEEGADWTLWMQHQGIRTPAAPDIRHFNLALLSTRAAVAGHGIALSNDFVAGSLMAEGKLVPLRELGYSLPWGQYYLHHRTSSHNADQIGTFIDWVSAKVAAE</sequence>
<name>A0A1G6ZMP7_9PROT</name>
<evidence type="ECO:0000259" key="5">
    <source>
        <dbReference type="PROSITE" id="PS50931"/>
    </source>
</evidence>
<dbReference type="Pfam" id="PF03466">
    <property type="entry name" value="LysR_substrate"/>
    <property type="match status" value="1"/>
</dbReference>
<dbReference type="PRINTS" id="PR00039">
    <property type="entry name" value="HTHLYSR"/>
</dbReference>
<dbReference type="GO" id="GO:0043565">
    <property type="term" value="F:sequence-specific DNA binding"/>
    <property type="evidence" value="ECO:0007669"/>
    <property type="project" value="TreeGrafter"/>
</dbReference>
<keyword evidence="4" id="KW-0804">Transcription</keyword>
<dbReference type="Pfam" id="PF00126">
    <property type="entry name" value="HTH_1"/>
    <property type="match status" value="1"/>
</dbReference>